<sequence length="233" mass="26351">MKNFYHPTKVRSGEVPHILGLSASPILRSNLKVLESLVRVETGPAYNLQQVRYHERVSLWRFMRHHSLEVAHAQERVVQSYSLYGDEIHTCLTEGAAYPWRLLARLDLDKFHSDIVESVFGAMFIDSGGHLSACEDFIKRIGLKLYAVRMAEGSVHVAHPRDELQRLIGSSKINLNVEMMKLSAECPAFRCTVIVDEEKIVEAQECVTKEEAYEEGAQAAVKFLRSEQGGILI</sequence>
<gene>
    <name evidence="1" type="primary">dcl2_2</name>
    <name evidence="1" type="ORF">N0V87_009616</name>
</gene>
<reference evidence="1" key="1">
    <citation type="submission" date="2022-10" db="EMBL/GenBank/DDBJ databases">
        <title>Tapping the CABI collections for fungal endophytes: first genome assemblies for Collariella, Neodidymelliopsis, Ascochyta clinopodiicola, Didymella pomorum, Didymosphaeria variabile, Neocosmospora piperis and Neocucurbitaria cava.</title>
        <authorList>
            <person name="Hill R."/>
        </authorList>
    </citation>
    <scope>NUCLEOTIDE SEQUENCE</scope>
    <source>
        <strain evidence="1">IMI 360193</strain>
    </source>
</reference>
<name>A0A9W9BVG8_9PLEO</name>
<proteinExistence type="predicted"/>
<organism evidence="1 2">
    <name type="scientific">Didymella glomerata</name>
    <dbReference type="NCBI Taxonomy" id="749621"/>
    <lineage>
        <taxon>Eukaryota</taxon>
        <taxon>Fungi</taxon>
        <taxon>Dikarya</taxon>
        <taxon>Ascomycota</taxon>
        <taxon>Pezizomycotina</taxon>
        <taxon>Dothideomycetes</taxon>
        <taxon>Pleosporomycetidae</taxon>
        <taxon>Pleosporales</taxon>
        <taxon>Pleosporineae</taxon>
        <taxon>Didymellaceae</taxon>
        <taxon>Didymella</taxon>
    </lineage>
</organism>
<dbReference type="SUPFAM" id="SSF54768">
    <property type="entry name" value="dsRNA-binding domain-like"/>
    <property type="match status" value="1"/>
</dbReference>
<evidence type="ECO:0000313" key="1">
    <source>
        <dbReference type="EMBL" id="KAJ4330885.1"/>
    </source>
</evidence>
<dbReference type="InterPro" id="IPR036389">
    <property type="entry name" value="RNase_III_sf"/>
</dbReference>
<dbReference type="SUPFAM" id="SSF69065">
    <property type="entry name" value="RNase III domain-like"/>
    <property type="match status" value="1"/>
</dbReference>
<dbReference type="EMBL" id="JAPEUV010000173">
    <property type="protein sequence ID" value="KAJ4330885.1"/>
    <property type="molecule type" value="Genomic_DNA"/>
</dbReference>
<comment type="caution">
    <text evidence="1">The sequence shown here is derived from an EMBL/GenBank/DDBJ whole genome shotgun (WGS) entry which is preliminary data.</text>
</comment>
<dbReference type="AlphaFoldDB" id="A0A9W9BVG8"/>
<evidence type="ECO:0000313" key="2">
    <source>
        <dbReference type="Proteomes" id="UP001140562"/>
    </source>
</evidence>
<protein>
    <submittedName>
        <fullName evidence="1">Dicer-like protein 2</fullName>
    </submittedName>
</protein>
<dbReference type="Gene3D" id="1.10.1520.10">
    <property type="entry name" value="Ribonuclease III domain"/>
    <property type="match status" value="1"/>
</dbReference>
<keyword evidence="2" id="KW-1185">Reference proteome</keyword>
<accession>A0A9W9BVG8</accession>
<dbReference type="Proteomes" id="UP001140562">
    <property type="component" value="Unassembled WGS sequence"/>
</dbReference>
<dbReference type="GO" id="GO:0006396">
    <property type="term" value="P:RNA processing"/>
    <property type="evidence" value="ECO:0007669"/>
    <property type="project" value="InterPro"/>
</dbReference>
<dbReference type="Gene3D" id="3.30.160.20">
    <property type="match status" value="1"/>
</dbReference>
<dbReference type="OrthoDB" id="416741at2759"/>
<dbReference type="GO" id="GO:0004525">
    <property type="term" value="F:ribonuclease III activity"/>
    <property type="evidence" value="ECO:0007669"/>
    <property type="project" value="InterPro"/>
</dbReference>